<dbReference type="AlphaFoldDB" id="A0A5E8B6F3"/>
<dbReference type="Proteomes" id="UP000398389">
    <property type="component" value="Unassembled WGS sequence"/>
</dbReference>
<evidence type="ECO:0000256" key="1">
    <source>
        <dbReference type="SAM" id="MobiDB-lite"/>
    </source>
</evidence>
<feature type="compositionally biased region" description="Acidic residues" evidence="1">
    <location>
        <begin position="75"/>
        <end position="95"/>
    </location>
</feature>
<proteinExistence type="predicted"/>
<dbReference type="InterPro" id="IPR006575">
    <property type="entry name" value="RWD_dom"/>
</dbReference>
<dbReference type="Gene3D" id="3.10.110.10">
    <property type="entry name" value="Ubiquitin Conjugating Enzyme"/>
    <property type="match status" value="1"/>
</dbReference>
<name>A0A5E8B6F3_9ASCO</name>
<dbReference type="Pfam" id="PF05773">
    <property type="entry name" value="RWD"/>
    <property type="match status" value="1"/>
</dbReference>
<dbReference type="InterPro" id="IPR016135">
    <property type="entry name" value="UBQ-conjugating_enzyme/RWD"/>
</dbReference>
<dbReference type="PANTHER" id="PTHR12292">
    <property type="entry name" value="RWD DOMAIN-CONTAINING PROTEIN"/>
    <property type="match status" value="1"/>
</dbReference>
<dbReference type="InterPro" id="IPR040213">
    <property type="entry name" value="GIR2-like"/>
</dbReference>
<sequence length="252" mass="29055">MDPLEEQAQEIEVLESIYPDELEKISNTEFIIHLKLETTPVQYVDLRVEYPPEYPEITPILEVEVGEKWTGGGQADEDDEEEEDYDDEEDEEEDESAAHFEYPPALLELTNNDMIDLKLKAETVAEENMGMPSVFTVVSQLKEDAEEVVQAKMHKVDEDRDKERLEQEAEERKKFEGTEVTKESFAKWRASFRKEMNIDALLNKYIVLDKNGQPKLTGRQMFERGLIDGNEEDDGEMEGGEDLAENIKKLSV</sequence>
<feature type="region of interest" description="Disordered" evidence="1">
    <location>
        <begin position="65"/>
        <end position="98"/>
    </location>
</feature>
<accession>A0A5E8B6F3</accession>
<organism evidence="3 4">
    <name type="scientific">Magnusiomyces paraingens</name>
    <dbReference type="NCBI Taxonomy" id="2606893"/>
    <lineage>
        <taxon>Eukaryota</taxon>
        <taxon>Fungi</taxon>
        <taxon>Dikarya</taxon>
        <taxon>Ascomycota</taxon>
        <taxon>Saccharomycotina</taxon>
        <taxon>Dipodascomycetes</taxon>
        <taxon>Dipodascales</taxon>
        <taxon>Dipodascaceae</taxon>
        <taxon>Magnusiomyces</taxon>
    </lineage>
</organism>
<dbReference type="RefSeq" id="XP_031852081.1">
    <property type="nucleotide sequence ID" value="XM_031996190.1"/>
</dbReference>
<dbReference type="SMART" id="SM00591">
    <property type="entry name" value="RWD"/>
    <property type="match status" value="1"/>
</dbReference>
<protein>
    <recommendedName>
        <fullName evidence="2">RWD domain-containing protein</fullName>
    </recommendedName>
</protein>
<evidence type="ECO:0000313" key="4">
    <source>
        <dbReference type="Proteomes" id="UP000398389"/>
    </source>
</evidence>
<reference evidence="3 4" key="1">
    <citation type="submission" date="2019-09" db="EMBL/GenBank/DDBJ databases">
        <authorList>
            <person name="Brejova B."/>
        </authorList>
    </citation>
    <scope>NUCLEOTIDE SEQUENCE [LARGE SCALE GENOMIC DNA]</scope>
</reference>
<dbReference type="SUPFAM" id="SSF54495">
    <property type="entry name" value="UBC-like"/>
    <property type="match status" value="1"/>
</dbReference>
<dbReference type="EMBL" id="CABVLU010000001">
    <property type="protein sequence ID" value="VVT46950.1"/>
    <property type="molecule type" value="Genomic_DNA"/>
</dbReference>
<evidence type="ECO:0000313" key="3">
    <source>
        <dbReference type="EMBL" id="VVT46950.1"/>
    </source>
</evidence>
<feature type="domain" description="RWD" evidence="2">
    <location>
        <begin position="9"/>
        <end position="148"/>
    </location>
</feature>
<keyword evidence="4" id="KW-1185">Reference proteome</keyword>
<feature type="compositionally biased region" description="Acidic residues" evidence="1">
    <location>
        <begin position="229"/>
        <end position="244"/>
    </location>
</feature>
<gene>
    <name evidence="3" type="ORF">SAPINGB_P001468</name>
</gene>
<feature type="region of interest" description="Disordered" evidence="1">
    <location>
        <begin position="228"/>
        <end position="252"/>
    </location>
</feature>
<dbReference type="OrthoDB" id="277175at2759"/>
<evidence type="ECO:0000259" key="2">
    <source>
        <dbReference type="PROSITE" id="PS50908"/>
    </source>
</evidence>
<dbReference type="PROSITE" id="PS50908">
    <property type="entry name" value="RWD"/>
    <property type="match status" value="1"/>
</dbReference>
<dbReference type="GeneID" id="43580290"/>